<accession>A0A255FWA5</accession>
<keyword evidence="4" id="KW-1185">Reference proteome</keyword>
<dbReference type="InterPro" id="IPR009045">
    <property type="entry name" value="Zn_M74/Hedgehog-like"/>
</dbReference>
<name>A0A255FWA5_9ACTN</name>
<proteinExistence type="predicted"/>
<dbReference type="Gene3D" id="3.30.1380.10">
    <property type="match status" value="1"/>
</dbReference>
<dbReference type="InterPro" id="IPR039561">
    <property type="entry name" value="Peptidase_M15C"/>
</dbReference>
<dbReference type="AlphaFoldDB" id="A0A255FWA5"/>
<evidence type="ECO:0000313" key="3">
    <source>
        <dbReference type="EMBL" id="OYO07990.1"/>
    </source>
</evidence>
<feature type="region of interest" description="Disordered" evidence="1">
    <location>
        <begin position="1"/>
        <end position="80"/>
    </location>
</feature>
<evidence type="ECO:0000313" key="4">
    <source>
        <dbReference type="Proteomes" id="UP000215896"/>
    </source>
</evidence>
<reference evidence="3 4" key="1">
    <citation type="submission" date="2017-07" db="EMBL/GenBank/DDBJ databases">
        <title>Draft whole genome sequences of clinical Proprionibacteriaceae strains.</title>
        <authorList>
            <person name="Bernier A.-M."/>
            <person name="Bernard K."/>
            <person name="Domingo M.-C."/>
        </authorList>
    </citation>
    <scope>NUCLEOTIDE SEQUENCE [LARGE SCALE GENOMIC DNA]</scope>
    <source>
        <strain evidence="3 4">NML 030167</strain>
    </source>
</reference>
<comment type="caution">
    <text evidence="3">The sequence shown here is derived from an EMBL/GenBank/DDBJ whole genome shotgun (WGS) entry which is preliminary data.</text>
</comment>
<feature type="compositionally biased region" description="Low complexity" evidence="1">
    <location>
        <begin position="1"/>
        <end position="13"/>
    </location>
</feature>
<protein>
    <recommendedName>
        <fullName evidence="2">Peptidase M15C domain-containing protein</fullName>
    </recommendedName>
</protein>
<feature type="domain" description="Peptidase M15C" evidence="2">
    <location>
        <begin position="467"/>
        <end position="542"/>
    </location>
</feature>
<evidence type="ECO:0000259" key="2">
    <source>
        <dbReference type="Pfam" id="PF13539"/>
    </source>
</evidence>
<organism evidence="3 4">
    <name type="scientific">Enemella evansiae</name>
    <dbReference type="NCBI Taxonomy" id="2016499"/>
    <lineage>
        <taxon>Bacteria</taxon>
        <taxon>Bacillati</taxon>
        <taxon>Actinomycetota</taxon>
        <taxon>Actinomycetes</taxon>
        <taxon>Propionibacteriales</taxon>
        <taxon>Propionibacteriaceae</taxon>
        <taxon>Enemella</taxon>
    </lineage>
</organism>
<dbReference type="Pfam" id="PF08310">
    <property type="entry name" value="LGFP"/>
    <property type="match status" value="4"/>
</dbReference>
<dbReference type="InterPro" id="IPR013207">
    <property type="entry name" value="LGFP"/>
</dbReference>
<feature type="compositionally biased region" description="Pro residues" evidence="1">
    <location>
        <begin position="14"/>
        <end position="24"/>
    </location>
</feature>
<dbReference type="EMBL" id="NMVO01000019">
    <property type="protein sequence ID" value="OYO07990.1"/>
    <property type="molecule type" value="Genomic_DNA"/>
</dbReference>
<feature type="compositionally biased region" description="Pro residues" evidence="1">
    <location>
        <begin position="55"/>
        <end position="73"/>
    </location>
</feature>
<dbReference type="SUPFAM" id="SSF55166">
    <property type="entry name" value="Hedgehog/DD-peptidase"/>
    <property type="match status" value="1"/>
</dbReference>
<evidence type="ECO:0000256" key="1">
    <source>
        <dbReference type="SAM" id="MobiDB-lite"/>
    </source>
</evidence>
<dbReference type="Pfam" id="PF13539">
    <property type="entry name" value="Peptidase_M15_4"/>
    <property type="match status" value="1"/>
</dbReference>
<feature type="compositionally biased region" description="Low complexity" evidence="1">
    <location>
        <begin position="25"/>
        <end position="40"/>
    </location>
</feature>
<dbReference type="GO" id="GO:0008233">
    <property type="term" value="F:peptidase activity"/>
    <property type="evidence" value="ECO:0007669"/>
    <property type="project" value="InterPro"/>
</dbReference>
<sequence>MTVGLTGPAIAAPTPSPTPTPTATPTPSASPGRTPSATPTTTPPSVAPTRSLTPSPTPSASPTPTPAPGPTASPEPAQTRAADEFVVKGEILKRYNELGGEQGQLGKPTSNEFVAGRNVTVQRFQGGNIYWRSDVGATHLVGDILRKYGEIGWENGFADIPVAGEFKGNDGRSYLNWFRNDTTIIWNPGTGAHVVRGSIRQKWHAEGAEGGFGVPTTDEFAGNDGGRSRLSFFRRNAGGDATIIWTPQTGAHKVYGSIRERWHSLGAEGGVLGAPTSDEFDGQRGTRVQRFEKGLLIWSPATGAQPVVGALLADYERRGWEGGDLGAPTSGEWRFVDGWGQDFQNGRLLFLDNGSYRTQVRVNAFVRQAGPGDVQSTFRAGCPVGPDQLRVVEMNYLNYDGRIGRGMMVLRWDAVEPTVRAFSGAAWDSFQIFQMRNPDVWGNDPDQMYANNTSGFFCRSVVGNPYSMSPHSYGRTIDINTVQNPYYDGSRWWPSNGTPWIDRNRRDPGMLFDGGLMTRNLTDNGYFWGGWWADRDYQHFEMR</sequence>
<dbReference type="Proteomes" id="UP000215896">
    <property type="component" value="Unassembled WGS sequence"/>
</dbReference>
<gene>
    <name evidence="3" type="ORF">CGZ94_21330</name>
</gene>